<feature type="transmembrane region" description="Helical" evidence="2">
    <location>
        <begin position="157"/>
        <end position="186"/>
    </location>
</feature>
<evidence type="ECO:0000313" key="4">
    <source>
        <dbReference type="Proteomes" id="UP000030746"/>
    </source>
</evidence>
<name>V4BFC3_LOTGI</name>
<evidence type="ECO:0000256" key="2">
    <source>
        <dbReference type="SAM" id="Phobius"/>
    </source>
</evidence>
<evidence type="ECO:0008006" key="5">
    <source>
        <dbReference type="Google" id="ProtNLM"/>
    </source>
</evidence>
<dbReference type="OMA" id="RAYITIH"/>
<dbReference type="HOGENOM" id="CLU_1157562_0_0_1"/>
<dbReference type="KEGG" id="lgi:LOTGIDRAFT_235055"/>
<reference evidence="3 4" key="1">
    <citation type="journal article" date="2013" name="Nature">
        <title>Insights into bilaterian evolution from three spiralian genomes.</title>
        <authorList>
            <person name="Simakov O."/>
            <person name="Marletaz F."/>
            <person name="Cho S.J."/>
            <person name="Edsinger-Gonzales E."/>
            <person name="Havlak P."/>
            <person name="Hellsten U."/>
            <person name="Kuo D.H."/>
            <person name="Larsson T."/>
            <person name="Lv J."/>
            <person name="Arendt D."/>
            <person name="Savage R."/>
            <person name="Osoegawa K."/>
            <person name="de Jong P."/>
            <person name="Grimwood J."/>
            <person name="Chapman J.A."/>
            <person name="Shapiro H."/>
            <person name="Aerts A."/>
            <person name="Otillar R.P."/>
            <person name="Terry A.Y."/>
            <person name="Boore J.L."/>
            <person name="Grigoriev I.V."/>
            <person name="Lindberg D.R."/>
            <person name="Seaver E.C."/>
            <person name="Weisblat D.A."/>
            <person name="Putnam N.H."/>
            <person name="Rokhsar D.S."/>
        </authorList>
    </citation>
    <scope>NUCLEOTIDE SEQUENCE [LARGE SCALE GENOMIC DNA]</scope>
</reference>
<sequence length="240" mass="26331">MEDDVGCCRVNVNTPQTGPAYGTPEAVGRQGQAFSSMRKIAIVQCGLGVITLISSIGALVVGAMAIKVTYPIVDGMPLLTAILALLSGYFAYKVSICKPETEVKRSTKCYVITHYVFCVTNVSIAFTACTFAGWAIAICSNQNTPQNIGACEPNHELIMTFNIINCISFLLIAISSIWGLVLFCLYARIFGFTNQRDRVNQLERRVANLQSQLDRANNDPPPPYSTGYDNKNYQTVYDEK</sequence>
<gene>
    <name evidence="3" type="ORF">LOTGIDRAFT_235055</name>
</gene>
<keyword evidence="1" id="KW-0175">Coiled coil</keyword>
<evidence type="ECO:0000313" key="3">
    <source>
        <dbReference type="EMBL" id="ESO87604.1"/>
    </source>
</evidence>
<keyword evidence="2" id="KW-1133">Transmembrane helix</keyword>
<feature type="coiled-coil region" evidence="1">
    <location>
        <begin position="192"/>
        <end position="219"/>
    </location>
</feature>
<keyword evidence="2" id="KW-0812">Transmembrane</keyword>
<dbReference type="OrthoDB" id="6085790at2759"/>
<dbReference type="RefSeq" id="XP_009061796.1">
    <property type="nucleotide sequence ID" value="XM_009063548.1"/>
</dbReference>
<dbReference type="GeneID" id="20249735"/>
<keyword evidence="2" id="KW-0472">Membrane</keyword>
<dbReference type="Proteomes" id="UP000030746">
    <property type="component" value="Unassembled WGS sequence"/>
</dbReference>
<dbReference type="AlphaFoldDB" id="V4BFC3"/>
<protein>
    <recommendedName>
        <fullName evidence="5">MARVEL domain-containing protein</fullName>
    </recommendedName>
</protein>
<feature type="transmembrane region" description="Helical" evidence="2">
    <location>
        <begin position="40"/>
        <end position="66"/>
    </location>
</feature>
<organism evidence="3 4">
    <name type="scientific">Lottia gigantea</name>
    <name type="common">Giant owl limpet</name>
    <dbReference type="NCBI Taxonomy" id="225164"/>
    <lineage>
        <taxon>Eukaryota</taxon>
        <taxon>Metazoa</taxon>
        <taxon>Spiralia</taxon>
        <taxon>Lophotrochozoa</taxon>
        <taxon>Mollusca</taxon>
        <taxon>Gastropoda</taxon>
        <taxon>Patellogastropoda</taxon>
        <taxon>Lottioidea</taxon>
        <taxon>Lottiidae</taxon>
        <taxon>Lottia</taxon>
    </lineage>
</organism>
<evidence type="ECO:0000256" key="1">
    <source>
        <dbReference type="SAM" id="Coils"/>
    </source>
</evidence>
<dbReference type="EMBL" id="KB202883">
    <property type="protein sequence ID" value="ESO87604.1"/>
    <property type="molecule type" value="Genomic_DNA"/>
</dbReference>
<dbReference type="CTD" id="20249735"/>
<proteinExistence type="predicted"/>
<feature type="transmembrane region" description="Helical" evidence="2">
    <location>
        <begin position="112"/>
        <end position="137"/>
    </location>
</feature>
<keyword evidence="4" id="KW-1185">Reference proteome</keyword>
<accession>V4BFC3</accession>
<feature type="transmembrane region" description="Helical" evidence="2">
    <location>
        <begin position="72"/>
        <end position="92"/>
    </location>
</feature>